<dbReference type="Proteomes" id="UP001162992">
    <property type="component" value="Chromosome 2"/>
</dbReference>
<comment type="caution">
    <text evidence="1">The sequence shown here is derived from an EMBL/GenBank/DDBJ whole genome shotgun (WGS) entry which is preliminary data.</text>
</comment>
<reference evidence="2" key="1">
    <citation type="journal article" date="2024" name="Proc. Natl. Acad. Sci. U.S.A.">
        <title>Extraordinary preservation of gene collinearity over three hundred million years revealed in homosporous lycophytes.</title>
        <authorList>
            <person name="Li C."/>
            <person name="Wickell D."/>
            <person name="Kuo L.Y."/>
            <person name="Chen X."/>
            <person name="Nie B."/>
            <person name="Liao X."/>
            <person name="Peng D."/>
            <person name="Ji J."/>
            <person name="Jenkins J."/>
            <person name="Williams M."/>
            <person name="Shu S."/>
            <person name="Plott C."/>
            <person name="Barry K."/>
            <person name="Rajasekar S."/>
            <person name="Grimwood J."/>
            <person name="Han X."/>
            <person name="Sun S."/>
            <person name="Hou Z."/>
            <person name="He W."/>
            <person name="Dai G."/>
            <person name="Sun C."/>
            <person name="Schmutz J."/>
            <person name="Leebens-Mack J.H."/>
            <person name="Li F.W."/>
            <person name="Wang L."/>
        </authorList>
    </citation>
    <scope>NUCLEOTIDE SEQUENCE [LARGE SCALE GENOMIC DNA]</scope>
    <source>
        <strain evidence="2">cv. PW_Plant_1</strain>
    </source>
</reference>
<proteinExistence type="predicted"/>
<accession>A0ACC2ECE9</accession>
<dbReference type="EMBL" id="CM055093">
    <property type="protein sequence ID" value="KAJ7564111.1"/>
    <property type="molecule type" value="Genomic_DNA"/>
</dbReference>
<evidence type="ECO:0000313" key="2">
    <source>
        <dbReference type="Proteomes" id="UP001162992"/>
    </source>
</evidence>
<keyword evidence="2" id="KW-1185">Reference proteome</keyword>
<organism evidence="1 2">
    <name type="scientific">Diphasiastrum complanatum</name>
    <name type="common">Issler's clubmoss</name>
    <name type="synonym">Lycopodium complanatum</name>
    <dbReference type="NCBI Taxonomy" id="34168"/>
    <lineage>
        <taxon>Eukaryota</taxon>
        <taxon>Viridiplantae</taxon>
        <taxon>Streptophyta</taxon>
        <taxon>Embryophyta</taxon>
        <taxon>Tracheophyta</taxon>
        <taxon>Lycopodiopsida</taxon>
        <taxon>Lycopodiales</taxon>
        <taxon>Lycopodiaceae</taxon>
        <taxon>Lycopodioideae</taxon>
        <taxon>Diphasiastrum</taxon>
    </lineage>
</organism>
<evidence type="ECO:0000313" key="1">
    <source>
        <dbReference type="EMBL" id="KAJ7564111.1"/>
    </source>
</evidence>
<sequence>MRVADIEAGYVNAVQNIGQGYKAAAVVQTYEMKKAEALARFAEEEKVLVAARHHKALQEERNRKMLLEESITIARNRKKTKERAACMERSIVRFAAHSKRFKSKRKLNLDDAQLAWRQQYISLRPSDYKHTFLHAKLYPSDSSIVNEAETNAWDAAKGQNQIFECLKMNKAEIKQAFSKRITIRGQAASLKVLIDKRMKQLEQELQMVAQAERKKKCDLIGLQGDRVPQSTLNIEALPSFKGVICATTASGLMSQDPSIIFNLAKGQGPSSEQPNLQDYHVTGRSLLCESASSDCKKLCASPGKHYGAGVQDSSQVLKIFSKNQESFVFEAAKARGTNTTMSSVATYEEGKPSEHVGSTSDSVNVINIVATPTKLSRLDESKCSSGAKRSVLTKTGQSTQSRQKQHAESARVHLCNNSKDSNIEVKFKENFAENSRWNSKGVRKSLQRPLAVIPEEPFLETKNLSLRSSIKESGYKHTSEATPFKSQILKKSAELFSSCGNDIELSIRTDGFWDCVTVDTAASNSLPEPSVKKSAGKASWKDTCLITFGGTGKRKLQKGHLWHSEQGKHMFQKARRKGEHKNLTRNINRQGQTDMARLSDISQPDDMSSKSKLVKFVSSRYKNAGEPKKEKTTEKFKVEDPICKAACWKIENQHCLEKEPSKRSKYRSTSGNSAFGKFFLNAVDPHPSAFKESPACIDRGNPGEYLEFAGKGPSFHGLDEKTLCDEKGNFVCSSSCQNNSKSMLSESEVSMASEEPIEDKAKKLSIMTESSLYKTVADEAASASSSGTSKLEPESLESATEACNETVADVGKLKPHDSVTTPPSANVASNDHFPVKPAVPKDSNGNEHLSPKTTRGESTSQLSVSNIPNCNTWKESVQERCGEASPFISRYDDLAINSQESRCNQVTRLESPIRSASNIESNFHISSSSNVPKDLMSSLCLPTSTAKLEVITARVAAKRLLEFLHEQNCSTFFPSKRSVDCGRDGTNGGSSGNQECQGNQWKETIDSKDQNSEWSMQNMLPETTIEPEGFLMCSQDILNKFRSADQTESSTAHEDLHPQVLSPKFSGSSQNSFLQEKEGQCMSLADHVSRMNAAETHTSQSQHKDQSMPVNGGSSFLKSWDSTLLSLTKQVKDLDDRLRCVTFDMPSFGLVASGQEEHSCPLPKTQETLLTLEEFSSKDQCADDLDRGCNPSVSCDGDGAREMLGHWDRPDYCDEHLIKSNHDNLENKPHTFVENHFQESDKEDNQSIIMKPKMMGIQSNNSPEVSSVASDLLDSGSQVSSTSSSFKSSGSKGKDAYLDGKAHFLQMSSFLNPMNGQITQVAVSEARSRESLPQSQLREYSSVSVQSRAESRAALMNSGTDIITRTRPVINAKEHISGSEKRSVRDSSSSENVGASCTLRLSKKELRKLKLEATTRLEDVITDKGAISAYHRNLTTYSSDDISTRKVGTKCLLECLQEKYLEMSSKEHSLGALILLPEKPSNVAQAQLPDSHIQLEGEAQGRQHIVLATSMSILNTGSHCSSVNLEDGWGISDAESLSLLSGSVDFSSWSVSELPDIFTPRERLQNYLNHTVKQMQPLSKSMQKSSLRCVRNASRIIKCRQQQVRVQIKGKKLVNSSRMSQLSKGMKSVTKSRCPGTKNWSEHQHRKGNSIRLRIPANYVIQQGGKHFCHHKMGCRRAYRKRSNFPVLSS</sequence>
<name>A0ACC2ECE9_DIPCM</name>
<gene>
    <name evidence="1" type="ORF">O6H91_02G002600</name>
</gene>
<protein>
    <submittedName>
        <fullName evidence="1">Uncharacterized protein</fullName>
    </submittedName>
</protein>